<proteinExistence type="predicted"/>
<accession>A0A8J7GII2</accession>
<dbReference type="EMBL" id="JADOUF010000001">
    <property type="protein sequence ID" value="MBG6137063.1"/>
    <property type="molecule type" value="Genomic_DNA"/>
</dbReference>
<feature type="transmembrane region" description="Helical" evidence="2">
    <location>
        <begin position="378"/>
        <end position="398"/>
    </location>
</feature>
<protein>
    <recommendedName>
        <fullName evidence="3">EF-hand domain-containing protein</fullName>
    </recommendedName>
</protein>
<feature type="transmembrane region" description="Helical" evidence="2">
    <location>
        <begin position="565"/>
        <end position="583"/>
    </location>
</feature>
<feature type="transmembrane region" description="Helical" evidence="2">
    <location>
        <begin position="529"/>
        <end position="553"/>
    </location>
</feature>
<dbReference type="InterPro" id="IPR018247">
    <property type="entry name" value="EF_Hand_1_Ca_BS"/>
</dbReference>
<feature type="transmembrane region" description="Helical" evidence="2">
    <location>
        <begin position="603"/>
        <end position="623"/>
    </location>
</feature>
<evidence type="ECO:0000313" key="5">
    <source>
        <dbReference type="Proteomes" id="UP000622552"/>
    </source>
</evidence>
<dbReference type="NCBIfam" id="NF047832">
    <property type="entry name" value="caspase_w_EACC1"/>
    <property type="match status" value="1"/>
</dbReference>
<dbReference type="RefSeq" id="WP_197003970.1">
    <property type="nucleotide sequence ID" value="NZ_BONS01000022.1"/>
</dbReference>
<evidence type="ECO:0000259" key="3">
    <source>
        <dbReference type="PROSITE" id="PS50222"/>
    </source>
</evidence>
<feature type="region of interest" description="Disordered" evidence="1">
    <location>
        <begin position="222"/>
        <end position="362"/>
    </location>
</feature>
<feature type="transmembrane region" description="Helical" evidence="2">
    <location>
        <begin position="630"/>
        <end position="649"/>
    </location>
</feature>
<keyword evidence="2" id="KW-0812">Transmembrane</keyword>
<evidence type="ECO:0000313" key="4">
    <source>
        <dbReference type="EMBL" id="MBG6137063.1"/>
    </source>
</evidence>
<feature type="domain" description="EF-hand" evidence="3">
    <location>
        <begin position="198"/>
        <end position="220"/>
    </location>
</feature>
<dbReference type="GO" id="GO:0006508">
    <property type="term" value="P:proteolysis"/>
    <property type="evidence" value="ECO:0007669"/>
    <property type="project" value="InterPro"/>
</dbReference>
<keyword evidence="5" id="KW-1185">Reference proteome</keyword>
<feature type="transmembrane region" description="Helical" evidence="2">
    <location>
        <begin position="661"/>
        <end position="681"/>
    </location>
</feature>
<comment type="caution">
    <text evidence="4">The sequence shown here is derived from an EMBL/GenBank/DDBJ whole genome shotgun (WGS) entry which is preliminary data.</text>
</comment>
<dbReference type="GO" id="GO:0005509">
    <property type="term" value="F:calcium ion binding"/>
    <property type="evidence" value="ECO:0007669"/>
    <property type="project" value="InterPro"/>
</dbReference>
<feature type="transmembrane region" description="Helical" evidence="2">
    <location>
        <begin position="731"/>
        <end position="750"/>
    </location>
</feature>
<sequence length="762" mass="79285">MAKRALIIANSRYEDPRFRPLPGAAADLTGLRAVLADPAICGFDVAVVPDGRTDEIRIAIQRFFAAAGRDDILLLHVSAHGRRDESRWYFAAANTQYDYLDATGVSFEFIDQRIDRGLSRRVIVLLDCCYSGAATLRRTRGEPVADLSDQFNGRGRVVITSSTALQYAHEEEVTSATPGRPSVFTEAVITGLATGAADLDGDGYVSVDELYDYVHAEVTSRIPEQTPTRTADQVEGRLLLARTPPARRPPRAGRPREAGRTPDVGDEPGTSRTPVVAVAISRPVSETPPVPDPEPDPDPPDPPPGVDPRSDADHQHADHRVPDAPPNGTSLATTPRTASTRTPTTPRPAAIPPAATSPRDTGFLLPAPVSAVGHRRTVASQLLSGVACGVLSFAAILIPLRTDGRPLTTVLWVAAVAGLVGHLAVWVTPRDRLAAHRGPALVLTAAATGAFLIIGPVTVTSMCVLLLLVGVLSALRAPFTAAAVTSAGPGAHSVTLLGQLLGSAAVLLWTPESGRTVVVFSVPVDLLTVAAVLACLLYVGAAGLAFTSAPVPGIPGRRLAPRSRVLVLAAATAELSWGATVLLMSEYREGTAVRLISEDADPVVIVLLTVVAALVPAVVLSRLGGRARSGLVATLAVLGLVGQAGFLYGVGPAGPMASDLLLFPALTLFAALTVGAAAGALRGPGSRDHEHFTLARARGLAGVLGFLPVLYPTAAGTASESIVDARVAVLAEAWFVAAVAVAVAIVLWLARRPAAAGRVRYP</sequence>
<feature type="transmembrane region" description="Helical" evidence="2">
    <location>
        <begin position="440"/>
        <end position="469"/>
    </location>
</feature>
<feature type="transmembrane region" description="Helical" evidence="2">
    <location>
        <begin position="490"/>
        <end position="509"/>
    </location>
</feature>
<keyword evidence="2" id="KW-0472">Membrane</keyword>
<dbReference type="SUPFAM" id="SSF52129">
    <property type="entry name" value="Caspase-like"/>
    <property type="match status" value="1"/>
</dbReference>
<evidence type="ECO:0000256" key="2">
    <source>
        <dbReference type="SAM" id="Phobius"/>
    </source>
</evidence>
<reference evidence="4" key="1">
    <citation type="submission" date="2020-11" db="EMBL/GenBank/DDBJ databases">
        <title>Sequencing the genomes of 1000 actinobacteria strains.</title>
        <authorList>
            <person name="Klenk H.-P."/>
        </authorList>
    </citation>
    <scope>NUCLEOTIDE SEQUENCE</scope>
    <source>
        <strain evidence="4">DSM 45356</strain>
    </source>
</reference>
<feature type="compositionally biased region" description="Polar residues" evidence="1">
    <location>
        <begin position="222"/>
        <end position="231"/>
    </location>
</feature>
<gene>
    <name evidence="4" type="ORF">IW245_003257</name>
</gene>
<name>A0A8J7GII2_9ACTN</name>
<feature type="transmembrane region" description="Helical" evidence="2">
    <location>
        <begin position="693"/>
        <end position="711"/>
    </location>
</feature>
<dbReference type="GO" id="GO:0004197">
    <property type="term" value="F:cysteine-type endopeptidase activity"/>
    <property type="evidence" value="ECO:0007669"/>
    <property type="project" value="InterPro"/>
</dbReference>
<dbReference type="InterPro" id="IPR011600">
    <property type="entry name" value="Pept_C14_caspase"/>
</dbReference>
<dbReference type="Pfam" id="PF00656">
    <property type="entry name" value="Peptidase_C14"/>
    <property type="match status" value="1"/>
</dbReference>
<feature type="compositionally biased region" description="Low complexity" evidence="1">
    <location>
        <begin position="329"/>
        <end position="344"/>
    </location>
</feature>
<dbReference type="PROSITE" id="PS50222">
    <property type="entry name" value="EF_HAND_2"/>
    <property type="match status" value="1"/>
</dbReference>
<feature type="compositionally biased region" description="Basic and acidic residues" evidence="1">
    <location>
        <begin position="308"/>
        <end position="322"/>
    </location>
</feature>
<dbReference type="Proteomes" id="UP000622552">
    <property type="component" value="Unassembled WGS sequence"/>
</dbReference>
<dbReference type="PROSITE" id="PS00018">
    <property type="entry name" value="EF_HAND_1"/>
    <property type="match status" value="1"/>
</dbReference>
<dbReference type="InterPro" id="IPR029030">
    <property type="entry name" value="Caspase-like_dom_sf"/>
</dbReference>
<organism evidence="4 5">
    <name type="scientific">Longispora fulva</name>
    <dbReference type="NCBI Taxonomy" id="619741"/>
    <lineage>
        <taxon>Bacteria</taxon>
        <taxon>Bacillati</taxon>
        <taxon>Actinomycetota</taxon>
        <taxon>Actinomycetes</taxon>
        <taxon>Micromonosporales</taxon>
        <taxon>Micromonosporaceae</taxon>
        <taxon>Longispora</taxon>
    </lineage>
</organism>
<dbReference type="AlphaFoldDB" id="A0A8J7GII2"/>
<evidence type="ECO:0000256" key="1">
    <source>
        <dbReference type="SAM" id="MobiDB-lite"/>
    </source>
</evidence>
<dbReference type="Gene3D" id="3.40.50.1460">
    <property type="match status" value="1"/>
</dbReference>
<dbReference type="InterPro" id="IPR002048">
    <property type="entry name" value="EF_hand_dom"/>
</dbReference>
<keyword evidence="2" id="KW-1133">Transmembrane helix</keyword>
<feature type="transmembrane region" description="Helical" evidence="2">
    <location>
        <begin position="410"/>
        <end position="428"/>
    </location>
</feature>